<dbReference type="EMBL" id="NXIB02000029">
    <property type="protein sequence ID" value="PHX56153.1"/>
    <property type="molecule type" value="Genomic_DNA"/>
</dbReference>
<keyword evidence="1" id="KW-1133">Transmembrane helix</keyword>
<dbReference type="Pfam" id="PF04020">
    <property type="entry name" value="Phage_holin_4_2"/>
    <property type="match status" value="1"/>
</dbReference>
<dbReference type="Proteomes" id="UP000226442">
    <property type="component" value="Unassembled WGS sequence"/>
</dbReference>
<evidence type="ECO:0000313" key="2">
    <source>
        <dbReference type="EMBL" id="PHX56153.1"/>
    </source>
</evidence>
<keyword evidence="1" id="KW-0812">Transmembrane</keyword>
<accession>A0A2G4F308</accession>
<dbReference type="InterPro" id="IPR007165">
    <property type="entry name" value="Phage_holin_4_2"/>
</dbReference>
<feature type="transmembrane region" description="Helical" evidence="1">
    <location>
        <begin position="37"/>
        <end position="56"/>
    </location>
</feature>
<dbReference type="PANTHER" id="PTHR37309:SF1">
    <property type="entry name" value="SLR0284 PROTEIN"/>
    <property type="match status" value="1"/>
</dbReference>
<sequence length="121" mass="13254">MDITSLAIAWLVTSVSFFIISKLPIGVDIDSFGKAMISAAVFGLLNALVRPLFVVFSLPFVLITFGLFMIVINAAIFGLAAWLVEGFRLRWGIWSAMLGAIALGFINSILYQVLGPLLRFR</sequence>
<dbReference type="RefSeq" id="WP_096829383.1">
    <property type="nucleotide sequence ID" value="NZ_NXIB02000029.1"/>
</dbReference>
<feature type="transmembrane region" description="Helical" evidence="1">
    <location>
        <begin position="62"/>
        <end position="84"/>
    </location>
</feature>
<dbReference type="OrthoDB" id="516102at2"/>
<protein>
    <submittedName>
        <fullName evidence="2">Phage holin family protein</fullName>
    </submittedName>
</protein>
<keyword evidence="3" id="KW-1185">Reference proteome</keyword>
<evidence type="ECO:0000256" key="1">
    <source>
        <dbReference type="SAM" id="Phobius"/>
    </source>
</evidence>
<gene>
    <name evidence="2" type="ORF">CP500_006830</name>
</gene>
<evidence type="ECO:0000313" key="3">
    <source>
        <dbReference type="Proteomes" id="UP000226442"/>
    </source>
</evidence>
<comment type="caution">
    <text evidence="2">The sequence shown here is derived from an EMBL/GenBank/DDBJ whole genome shotgun (WGS) entry which is preliminary data.</text>
</comment>
<name>A0A2G4F308_9CYAN</name>
<reference evidence="2" key="1">
    <citation type="submission" date="2017-10" db="EMBL/GenBank/DDBJ databases">
        <title>Draft genome sequence of the planktic cyanobacteria Tychonema bourrellyi isolated from alpine lentic freshwater.</title>
        <authorList>
            <person name="Tett A."/>
            <person name="Armanini F."/>
            <person name="Asnicar F."/>
            <person name="Boscaini A."/>
            <person name="Pasolli E."/>
            <person name="Zolfo M."/>
            <person name="Donati C."/>
            <person name="Salmaso N."/>
            <person name="Segata N."/>
        </authorList>
    </citation>
    <scope>NUCLEOTIDE SEQUENCE</scope>
    <source>
        <strain evidence="2">FEM_GT703</strain>
    </source>
</reference>
<dbReference type="AlphaFoldDB" id="A0A2G4F308"/>
<keyword evidence="1" id="KW-0472">Membrane</keyword>
<feature type="transmembrane region" description="Helical" evidence="1">
    <location>
        <begin position="6"/>
        <end position="25"/>
    </location>
</feature>
<feature type="transmembrane region" description="Helical" evidence="1">
    <location>
        <begin position="91"/>
        <end position="114"/>
    </location>
</feature>
<proteinExistence type="predicted"/>
<organism evidence="2 3">
    <name type="scientific">Tychonema bourrellyi FEM_GT703</name>
    <dbReference type="NCBI Taxonomy" id="2040638"/>
    <lineage>
        <taxon>Bacteria</taxon>
        <taxon>Bacillati</taxon>
        <taxon>Cyanobacteriota</taxon>
        <taxon>Cyanophyceae</taxon>
        <taxon>Oscillatoriophycideae</taxon>
        <taxon>Oscillatoriales</taxon>
        <taxon>Microcoleaceae</taxon>
        <taxon>Tychonema</taxon>
    </lineage>
</organism>
<dbReference type="PANTHER" id="PTHR37309">
    <property type="entry name" value="SLR0284 PROTEIN"/>
    <property type="match status" value="1"/>
</dbReference>